<feature type="signal peptide" evidence="2">
    <location>
        <begin position="1"/>
        <end position="15"/>
    </location>
</feature>
<proteinExistence type="predicted"/>
<name>A0A4Y2V1L3_ARAVE</name>
<accession>A0A4Y2V1L3</accession>
<keyword evidence="4" id="KW-1185">Reference proteome</keyword>
<evidence type="ECO:0000313" key="4">
    <source>
        <dbReference type="Proteomes" id="UP000499080"/>
    </source>
</evidence>
<gene>
    <name evidence="3" type="ORF">AVEN_187094_1</name>
</gene>
<dbReference type="AlphaFoldDB" id="A0A4Y2V1L3"/>
<protein>
    <submittedName>
        <fullName evidence="3">Uncharacterized protein</fullName>
    </submittedName>
</protein>
<organism evidence="3 4">
    <name type="scientific">Araneus ventricosus</name>
    <name type="common">Orbweaver spider</name>
    <name type="synonym">Epeira ventricosa</name>
    <dbReference type="NCBI Taxonomy" id="182803"/>
    <lineage>
        <taxon>Eukaryota</taxon>
        <taxon>Metazoa</taxon>
        <taxon>Ecdysozoa</taxon>
        <taxon>Arthropoda</taxon>
        <taxon>Chelicerata</taxon>
        <taxon>Arachnida</taxon>
        <taxon>Araneae</taxon>
        <taxon>Araneomorphae</taxon>
        <taxon>Entelegynae</taxon>
        <taxon>Araneoidea</taxon>
        <taxon>Araneidae</taxon>
        <taxon>Araneus</taxon>
    </lineage>
</organism>
<reference evidence="3 4" key="1">
    <citation type="journal article" date="2019" name="Sci. Rep.">
        <title>Orb-weaving spider Araneus ventricosus genome elucidates the spidroin gene catalogue.</title>
        <authorList>
            <person name="Kono N."/>
            <person name="Nakamura H."/>
            <person name="Ohtoshi R."/>
            <person name="Moran D.A.P."/>
            <person name="Shinohara A."/>
            <person name="Yoshida Y."/>
            <person name="Fujiwara M."/>
            <person name="Mori M."/>
            <person name="Tomita M."/>
            <person name="Arakawa K."/>
        </authorList>
    </citation>
    <scope>NUCLEOTIDE SEQUENCE [LARGE SCALE GENOMIC DNA]</scope>
</reference>
<feature type="region of interest" description="Disordered" evidence="1">
    <location>
        <begin position="27"/>
        <end position="64"/>
    </location>
</feature>
<feature type="chain" id="PRO_5021254173" evidence="2">
    <location>
        <begin position="16"/>
        <end position="64"/>
    </location>
</feature>
<sequence>LILLLPLMLEHPANGSATCSHSSIPHTFASSSVEPPALGQNPGSTRFHPRTCPHGPLDGHKCWS</sequence>
<dbReference type="EMBL" id="BGPR01042027">
    <property type="protein sequence ID" value="GBO18411.1"/>
    <property type="molecule type" value="Genomic_DNA"/>
</dbReference>
<feature type="non-terminal residue" evidence="3">
    <location>
        <position position="1"/>
    </location>
</feature>
<dbReference type="Proteomes" id="UP000499080">
    <property type="component" value="Unassembled WGS sequence"/>
</dbReference>
<keyword evidence="2" id="KW-0732">Signal</keyword>
<evidence type="ECO:0000256" key="2">
    <source>
        <dbReference type="SAM" id="SignalP"/>
    </source>
</evidence>
<evidence type="ECO:0000313" key="3">
    <source>
        <dbReference type="EMBL" id="GBO18411.1"/>
    </source>
</evidence>
<comment type="caution">
    <text evidence="3">The sequence shown here is derived from an EMBL/GenBank/DDBJ whole genome shotgun (WGS) entry which is preliminary data.</text>
</comment>
<evidence type="ECO:0000256" key="1">
    <source>
        <dbReference type="SAM" id="MobiDB-lite"/>
    </source>
</evidence>